<keyword evidence="5 9" id="KW-0560">Oxidoreductase</keyword>
<protein>
    <recommendedName>
        <fullName evidence="2">thioredoxin-dependent peroxiredoxin</fullName>
        <ecNumber evidence="2">1.11.1.24</ecNumber>
    </recommendedName>
</protein>
<dbReference type="GO" id="GO:0008379">
    <property type="term" value="F:thioredoxin peroxidase activity"/>
    <property type="evidence" value="ECO:0007669"/>
    <property type="project" value="TreeGrafter"/>
</dbReference>
<dbReference type="Gene3D" id="3.40.30.10">
    <property type="entry name" value="Glutaredoxin"/>
    <property type="match status" value="1"/>
</dbReference>
<dbReference type="InterPro" id="IPR019479">
    <property type="entry name" value="Peroxiredoxin_C"/>
</dbReference>
<dbReference type="FunFam" id="3.40.30.10:FF:000003">
    <property type="entry name" value="Peroxiredoxin 1"/>
    <property type="match status" value="1"/>
</dbReference>
<dbReference type="GO" id="GO:0008340">
    <property type="term" value="P:determination of adult lifespan"/>
    <property type="evidence" value="ECO:0007669"/>
    <property type="project" value="UniProtKB-ARBA"/>
</dbReference>
<dbReference type="InterPro" id="IPR000866">
    <property type="entry name" value="AhpC/TSA"/>
</dbReference>
<keyword evidence="7 9" id="KW-0676">Redox-active center</keyword>
<sequence>MSFFVKQLTRRVLAPAVSSVKTLNFSTTSAAFVPKVQQPAPNFEATAVVNGEFNKLKLSDFHGKYVILMFYPLDFTFVCPTELIAFSDRAKDFASIDCQIIGVSTDSEFSHLAWTNTPRKDGGLGKIEIPLLADYQKKISQDYNVLLDAGFALRGLFIIDRNGILRHMSVNDLPVGRSVDETLRLVKAFQFADKHGEVCPANWNPDTNASTIKPNPKESKEYFEKAN</sequence>
<dbReference type="GO" id="GO:0005739">
    <property type="term" value="C:mitochondrion"/>
    <property type="evidence" value="ECO:0007669"/>
    <property type="project" value="TreeGrafter"/>
</dbReference>
<dbReference type="InterPro" id="IPR050217">
    <property type="entry name" value="Peroxiredoxin"/>
</dbReference>
<dbReference type="Pfam" id="PF00578">
    <property type="entry name" value="AhpC-TSA"/>
    <property type="match status" value="1"/>
</dbReference>
<dbReference type="EMBL" id="JARGEI010000018">
    <property type="protein sequence ID" value="KAJ8715560.1"/>
    <property type="molecule type" value="Genomic_DNA"/>
</dbReference>
<name>A0AAD7YGS8_MYTSE</name>
<dbReference type="CDD" id="cd03015">
    <property type="entry name" value="PRX_Typ2cys"/>
    <property type="match status" value="1"/>
</dbReference>
<evidence type="ECO:0000256" key="6">
    <source>
        <dbReference type="ARBA" id="ARBA00023157"/>
    </source>
</evidence>
<dbReference type="PROSITE" id="PS51352">
    <property type="entry name" value="THIOREDOXIN_2"/>
    <property type="match status" value="1"/>
</dbReference>
<feature type="compositionally biased region" description="Basic and acidic residues" evidence="11">
    <location>
        <begin position="215"/>
        <end position="227"/>
    </location>
</feature>
<keyword evidence="14" id="KW-1185">Reference proteome</keyword>
<dbReference type="EC" id="1.11.1.24" evidence="2"/>
<dbReference type="GO" id="GO:0033554">
    <property type="term" value="P:cellular response to stress"/>
    <property type="evidence" value="ECO:0007669"/>
    <property type="project" value="TreeGrafter"/>
</dbReference>
<feature type="region of interest" description="Disordered" evidence="11">
    <location>
        <begin position="205"/>
        <end position="227"/>
    </location>
</feature>
<evidence type="ECO:0000313" key="14">
    <source>
        <dbReference type="Proteomes" id="UP001231518"/>
    </source>
</evidence>
<keyword evidence="4 9" id="KW-0049">Antioxidant</keyword>
<dbReference type="InterPro" id="IPR013766">
    <property type="entry name" value="Thioredoxin_domain"/>
</dbReference>
<evidence type="ECO:0000259" key="12">
    <source>
        <dbReference type="PROSITE" id="PS51352"/>
    </source>
</evidence>
<evidence type="ECO:0000313" key="13">
    <source>
        <dbReference type="EMBL" id="KAJ8715560.1"/>
    </source>
</evidence>
<gene>
    <name evidence="13" type="ORF">PYW07_010042</name>
</gene>
<keyword evidence="6" id="KW-1015">Disulfide bond</keyword>
<evidence type="ECO:0000256" key="10">
    <source>
        <dbReference type="PIRSR" id="PIRSR000239-1"/>
    </source>
</evidence>
<organism evidence="13 14">
    <name type="scientific">Mythimna separata</name>
    <name type="common">Oriental armyworm</name>
    <name type="synonym">Pseudaletia separata</name>
    <dbReference type="NCBI Taxonomy" id="271217"/>
    <lineage>
        <taxon>Eukaryota</taxon>
        <taxon>Metazoa</taxon>
        <taxon>Ecdysozoa</taxon>
        <taxon>Arthropoda</taxon>
        <taxon>Hexapoda</taxon>
        <taxon>Insecta</taxon>
        <taxon>Pterygota</taxon>
        <taxon>Neoptera</taxon>
        <taxon>Endopterygota</taxon>
        <taxon>Lepidoptera</taxon>
        <taxon>Glossata</taxon>
        <taxon>Ditrysia</taxon>
        <taxon>Noctuoidea</taxon>
        <taxon>Noctuidae</taxon>
        <taxon>Noctuinae</taxon>
        <taxon>Hadenini</taxon>
        <taxon>Mythimna</taxon>
    </lineage>
</organism>
<evidence type="ECO:0000256" key="2">
    <source>
        <dbReference type="ARBA" id="ARBA00013017"/>
    </source>
</evidence>
<dbReference type="InterPro" id="IPR024706">
    <property type="entry name" value="Peroxiredoxin_AhpC-typ"/>
</dbReference>
<evidence type="ECO:0000256" key="3">
    <source>
        <dbReference type="ARBA" id="ARBA00022559"/>
    </source>
</evidence>
<comment type="caution">
    <text evidence="13">The sequence shown here is derived from an EMBL/GenBank/DDBJ whole genome shotgun (WGS) entry which is preliminary data.</text>
</comment>
<dbReference type="PIRSF" id="PIRSF000239">
    <property type="entry name" value="AHPC"/>
    <property type="match status" value="1"/>
</dbReference>
<reference evidence="13" key="1">
    <citation type="submission" date="2023-03" db="EMBL/GenBank/DDBJ databases">
        <title>Chromosome-level genomes of two armyworms, Mythimna separata and Mythimna loreyi, provide insights into the biosynthesis and reception of sex pheromones.</title>
        <authorList>
            <person name="Zhao H."/>
        </authorList>
    </citation>
    <scope>NUCLEOTIDE SEQUENCE</scope>
    <source>
        <strain evidence="13">BeijingLab</strain>
        <tissue evidence="13">Pupa</tissue>
    </source>
</reference>
<dbReference type="Proteomes" id="UP001231518">
    <property type="component" value="Chromosome 24"/>
</dbReference>
<accession>A0AAD7YGS8</accession>
<dbReference type="GO" id="GO:0045454">
    <property type="term" value="P:cell redox homeostasis"/>
    <property type="evidence" value="ECO:0007669"/>
    <property type="project" value="TreeGrafter"/>
</dbReference>
<dbReference type="GO" id="GO:0005829">
    <property type="term" value="C:cytosol"/>
    <property type="evidence" value="ECO:0007669"/>
    <property type="project" value="TreeGrafter"/>
</dbReference>
<evidence type="ECO:0000256" key="9">
    <source>
        <dbReference type="PIRNR" id="PIRNR000239"/>
    </source>
</evidence>
<dbReference type="GO" id="GO:0042744">
    <property type="term" value="P:hydrogen peroxide catabolic process"/>
    <property type="evidence" value="ECO:0007669"/>
    <property type="project" value="TreeGrafter"/>
</dbReference>
<comment type="similarity">
    <text evidence="1">Belongs to the peroxiredoxin family. AhpC/Prx1 subfamily.</text>
</comment>
<dbReference type="SUPFAM" id="SSF52833">
    <property type="entry name" value="Thioredoxin-like"/>
    <property type="match status" value="1"/>
</dbReference>
<proteinExistence type="inferred from homology"/>
<dbReference type="InterPro" id="IPR036249">
    <property type="entry name" value="Thioredoxin-like_sf"/>
</dbReference>
<feature type="active site" description="Cysteine sulfenic acid (-SOH) intermediate; for peroxidase activity" evidence="10">
    <location>
        <position position="79"/>
    </location>
</feature>
<comment type="function">
    <text evidence="9">Thiol-specific peroxidase that catalyzes the reduction of hydrogen peroxide and organic hydroperoxides to water and alcohols, respectively.</text>
</comment>
<evidence type="ECO:0000256" key="8">
    <source>
        <dbReference type="ARBA" id="ARBA00049091"/>
    </source>
</evidence>
<dbReference type="PANTHER" id="PTHR10681:SF128">
    <property type="entry name" value="THIOREDOXIN-DEPENDENT PEROXIDE REDUCTASE, MITOCHONDRIAL"/>
    <property type="match status" value="1"/>
</dbReference>
<evidence type="ECO:0000256" key="5">
    <source>
        <dbReference type="ARBA" id="ARBA00023002"/>
    </source>
</evidence>
<dbReference type="GO" id="GO:0006979">
    <property type="term" value="P:response to oxidative stress"/>
    <property type="evidence" value="ECO:0007669"/>
    <property type="project" value="TreeGrafter"/>
</dbReference>
<evidence type="ECO:0000256" key="4">
    <source>
        <dbReference type="ARBA" id="ARBA00022862"/>
    </source>
</evidence>
<dbReference type="AlphaFoldDB" id="A0AAD7YGS8"/>
<keyword evidence="3 9" id="KW-0575">Peroxidase</keyword>
<evidence type="ECO:0000256" key="1">
    <source>
        <dbReference type="ARBA" id="ARBA00009796"/>
    </source>
</evidence>
<evidence type="ECO:0000256" key="7">
    <source>
        <dbReference type="ARBA" id="ARBA00023284"/>
    </source>
</evidence>
<evidence type="ECO:0000256" key="11">
    <source>
        <dbReference type="SAM" id="MobiDB-lite"/>
    </source>
</evidence>
<feature type="domain" description="Thioredoxin" evidence="12">
    <location>
        <begin position="34"/>
        <end position="191"/>
    </location>
</feature>
<comment type="catalytic activity">
    <reaction evidence="8">
        <text>a hydroperoxide + [thioredoxin]-dithiol = an alcohol + [thioredoxin]-disulfide + H2O</text>
        <dbReference type="Rhea" id="RHEA:62620"/>
        <dbReference type="Rhea" id="RHEA-COMP:10698"/>
        <dbReference type="Rhea" id="RHEA-COMP:10700"/>
        <dbReference type="ChEBI" id="CHEBI:15377"/>
        <dbReference type="ChEBI" id="CHEBI:29950"/>
        <dbReference type="ChEBI" id="CHEBI:30879"/>
        <dbReference type="ChEBI" id="CHEBI:35924"/>
        <dbReference type="ChEBI" id="CHEBI:50058"/>
        <dbReference type="EC" id="1.11.1.24"/>
    </reaction>
</comment>
<dbReference type="PANTHER" id="PTHR10681">
    <property type="entry name" value="THIOREDOXIN PEROXIDASE"/>
    <property type="match status" value="1"/>
</dbReference>
<dbReference type="Pfam" id="PF10417">
    <property type="entry name" value="1-cysPrx_C"/>
    <property type="match status" value="1"/>
</dbReference>